<dbReference type="RefSeq" id="WP_109416957.1">
    <property type="nucleotide sequence ID" value="NZ_QEAS01000014.1"/>
</dbReference>
<dbReference type="SUPFAM" id="SSF46785">
    <property type="entry name" value="Winged helix' DNA-binding domain"/>
    <property type="match status" value="1"/>
</dbReference>
<dbReference type="EMBL" id="QEAS01000014">
    <property type="protein sequence ID" value="PWG79415.1"/>
    <property type="molecule type" value="Genomic_DNA"/>
</dbReference>
<dbReference type="AlphaFoldDB" id="A0A2U2PDE2"/>
<keyword evidence="3" id="KW-0804">Transcription</keyword>
<dbReference type="Proteomes" id="UP000245647">
    <property type="component" value="Unassembled WGS sequence"/>
</dbReference>
<protein>
    <submittedName>
        <fullName evidence="5">Transcriptional regulator</fullName>
    </submittedName>
</protein>
<evidence type="ECO:0000259" key="4">
    <source>
        <dbReference type="PROSITE" id="PS51118"/>
    </source>
</evidence>
<dbReference type="GO" id="GO:0003677">
    <property type="term" value="F:DNA binding"/>
    <property type="evidence" value="ECO:0007669"/>
    <property type="project" value="UniProtKB-KW"/>
</dbReference>
<reference evidence="5 6" key="1">
    <citation type="submission" date="2018-04" db="EMBL/GenBank/DDBJ databases">
        <title>Pedobacter chongqingensis sp. nov., isolated from a rottenly hemp rope.</title>
        <authorList>
            <person name="Cai Y."/>
        </authorList>
    </citation>
    <scope>NUCLEOTIDE SEQUENCE [LARGE SCALE GENOMIC DNA]</scope>
    <source>
        <strain evidence="5 6">FJ4-8</strain>
    </source>
</reference>
<gene>
    <name evidence="5" type="ORF">DDR33_16740</name>
</gene>
<keyword evidence="6" id="KW-1185">Reference proteome</keyword>
<sequence length="116" mass="13419">MKYEKKIPMRKDCGLHLFKELLNGKWKLMLIYYISTGFKRPGELQRKICTADRRVLANQLNELVVHGFVSKVIFDTKVPKVEYELTDLGKSLLPVILNLEAWGESNRAVLERALTV</sequence>
<dbReference type="Gene3D" id="1.10.10.10">
    <property type="entry name" value="Winged helix-like DNA-binding domain superfamily/Winged helix DNA-binding domain"/>
    <property type="match status" value="1"/>
</dbReference>
<dbReference type="Pfam" id="PF01638">
    <property type="entry name" value="HxlR"/>
    <property type="match status" value="1"/>
</dbReference>
<dbReference type="OrthoDB" id="8231503at2"/>
<keyword evidence="1" id="KW-0805">Transcription regulation</keyword>
<proteinExistence type="predicted"/>
<organism evidence="5 6">
    <name type="scientific">Pararcticibacter amylolyticus</name>
    <dbReference type="NCBI Taxonomy" id="2173175"/>
    <lineage>
        <taxon>Bacteria</taxon>
        <taxon>Pseudomonadati</taxon>
        <taxon>Bacteroidota</taxon>
        <taxon>Sphingobacteriia</taxon>
        <taxon>Sphingobacteriales</taxon>
        <taxon>Sphingobacteriaceae</taxon>
        <taxon>Pararcticibacter</taxon>
    </lineage>
</organism>
<evidence type="ECO:0000313" key="5">
    <source>
        <dbReference type="EMBL" id="PWG79415.1"/>
    </source>
</evidence>
<dbReference type="InterPro" id="IPR036390">
    <property type="entry name" value="WH_DNA-bd_sf"/>
</dbReference>
<dbReference type="InterPro" id="IPR036388">
    <property type="entry name" value="WH-like_DNA-bd_sf"/>
</dbReference>
<name>A0A2U2PDE2_9SPHI</name>
<evidence type="ECO:0000313" key="6">
    <source>
        <dbReference type="Proteomes" id="UP000245647"/>
    </source>
</evidence>
<evidence type="ECO:0000256" key="2">
    <source>
        <dbReference type="ARBA" id="ARBA00023125"/>
    </source>
</evidence>
<comment type="caution">
    <text evidence="5">The sequence shown here is derived from an EMBL/GenBank/DDBJ whole genome shotgun (WGS) entry which is preliminary data.</text>
</comment>
<evidence type="ECO:0000256" key="3">
    <source>
        <dbReference type="ARBA" id="ARBA00023163"/>
    </source>
</evidence>
<feature type="domain" description="HTH hxlR-type" evidence="4">
    <location>
        <begin position="13"/>
        <end position="111"/>
    </location>
</feature>
<accession>A0A2U2PDE2</accession>
<dbReference type="PANTHER" id="PTHR33204:SF29">
    <property type="entry name" value="TRANSCRIPTIONAL REGULATOR"/>
    <property type="match status" value="1"/>
</dbReference>
<dbReference type="InterPro" id="IPR002577">
    <property type="entry name" value="HTH_HxlR"/>
</dbReference>
<evidence type="ECO:0000256" key="1">
    <source>
        <dbReference type="ARBA" id="ARBA00023015"/>
    </source>
</evidence>
<keyword evidence="2" id="KW-0238">DNA-binding</keyword>
<dbReference type="PANTHER" id="PTHR33204">
    <property type="entry name" value="TRANSCRIPTIONAL REGULATOR, MARR FAMILY"/>
    <property type="match status" value="1"/>
</dbReference>
<dbReference type="PROSITE" id="PS51118">
    <property type="entry name" value="HTH_HXLR"/>
    <property type="match status" value="1"/>
</dbReference>